<dbReference type="Proteomes" id="UP001332243">
    <property type="component" value="Unassembled WGS sequence"/>
</dbReference>
<evidence type="ECO:0000313" key="2">
    <source>
        <dbReference type="Proteomes" id="UP001332243"/>
    </source>
</evidence>
<gene>
    <name evidence="1" type="ORF">V1633_05040</name>
</gene>
<dbReference type="PANTHER" id="PTHR43422">
    <property type="entry name" value="THIAMINE THIAZOLE SYNTHASE"/>
    <property type="match status" value="1"/>
</dbReference>
<protein>
    <submittedName>
        <fullName evidence="1">FAD-dependent oxidoreductase</fullName>
    </submittedName>
</protein>
<dbReference type="EMBL" id="JAZGQK010000003">
    <property type="protein sequence ID" value="MEE6257858.1"/>
    <property type="molecule type" value="Genomic_DNA"/>
</dbReference>
<organism evidence="1 2">
    <name type="scientific">Plantactinospora sonchi</name>
    <dbReference type="NCBI Taxonomy" id="1544735"/>
    <lineage>
        <taxon>Bacteria</taxon>
        <taxon>Bacillati</taxon>
        <taxon>Actinomycetota</taxon>
        <taxon>Actinomycetes</taxon>
        <taxon>Micromonosporales</taxon>
        <taxon>Micromonosporaceae</taxon>
        <taxon>Plantactinospora</taxon>
    </lineage>
</organism>
<accession>A0ABU7RMX5</accession>
<dbReference type="PANTHER" id="PTHR43422:SF3">
    <property type="entry name" value="THIAMINE THIAZOLE SYNTHASE"/>
    <property type="match status" value="1"/>
</dbReference>
<sequence length="486" mass="53055">MPASPSRLFAQIATAEPPAETKVIMRRAVVLGGSIAGLMAARVLSDHAEEVLIVERDPSDVDNGPRPGVPQGSQVHALLPAGQMQLERWFPGIAEEAFALGAPLPASDDVTAKIYINGVLGLPPRPGPSGPGLITTRPFLEALVRRRTLEIDNIRMVYGRAEGLVFTDQRVAGARYVPEGGTESVVEPADLVVDAMGRSSRLSDWLAENGWPKPPMQRMPIRLNYATALYQRDEKVSDTWVVVYHTMAGQGRTARIGGINSVEGDRWLMLVAGYDDDRPSRDVADFTARCREQYPEMFGAIAERAELLGGVTTYHQADSRRRDFHKLDRLPAGLVAAGDAVASFNPVYGQGMTSAMLHASCLSAYLRSDPRPHEAPARAYFDQVRVVVDAAWQVSTSADIELPHVDGPYPRGYKITKWFGDLVFRASQTDPVLSARLNRVTTMLDHPTSLSQPSTLLRALRLHLFRTRRPATARVAASNGHGTGRG</sequence>
<evidence type="ECO:0000313" key="1">
    <source>
        <dbReference type="EMBL" id="MEE6257858.1"/>
    </source>
</evidence>
<name>A0ABU7RMX5_9ACTN</name>
<dbReference type="InterPro" id="IPR036188">
    <property type="entry name" value="FAD/NAD-bd_sf"/>
</dbReference>
<comment type="caution">
    <text evidence="1">The sequence shown here is derived from an EMBL/GenBank/DDBJ whole genome shotgun (WGS) entry which is preliminary data.</text>
</comment>
<dbReference type="SUPFAM" id="SSF51905">
    <property type="entry name" value="FAD/NAD(P)-binding domain"/>
    <property type="match status" value="1"/>
</dbReference>
<reference evidence="1 2" key="1">
    <citation type="submission" date="2024-01" db="EMBL/GenBank/DDBJ databases">
        <title>Genome insights into Plantactinospora sonchi sp. nov.</title>
        <authorList>
            <person name="Wang L."/>
        </authorList>
    </citation>
    <scope>NUCLEOTIDE SEQUENCE [LARGE SCALE GENOMIC DNA]</scope>
    <source>
        <strain evidence="1 2">NEAU-QY2</strain>
    </source>
</reference>
<proteinExistence type="predicted"/>
<dbReference type="RefSeq" id="WP_331212967.1">
    <property type="nucleotide sequence ID" value="NZ_JAZGQK010000003.1"/>
</dbReference>
<keyword evidence="2" id="KW-1185">Reference proteome</keyword>
<dbReference type="Gene3D" id="3.50.50.60">
    <property type="entry name" value="FAD/NAD(P)-binding domain"/>
    <property type="match status" value="1"/>
</dbReference>